<gene>
    <name evidence="2" type="ORF">EYB31_30150</name>
</gene>
<dbReference type="EMBL" id="SIRE01000026">
    <property type="protein sequence ID" value="TBL71459.1"/>
    <property type="molecule type" value="Genomic_DNA"/>
</dbReference>
<dbReference type="AlphaFoldDB" id="A0A4Q9DGT0"/>
<sequence length="62" mass="7110">MSSAKPKERVYTKDELIDQAEALFQVKKEVVLGALYGNTQEHFSLNELRGTIKQFLLRKVEA</sequence>
<evidence type="ECO:0000259" key="1">
    <source>
        <dbReference type="Pfam" id="PF26160"/>
    </source>
</evidence>
<evidence type="ECO:0000313" key="2">
    <source>
        <dbReference type="EMBL" id="TBL71459.1"/>
    </source>
</evidence>
<dbReference type="Proteomes" id="UP000293142">
    <property type="component" value="Unassembled WGS sequence"/>
</dbReference>
<evidence type="ECO:0000313" key="3">
    <source>
        <dbReference type="Proteomes" id="UP000293142"/>
    </source>
</evidence>
<protein>
    <recommendedName>
        <fullName evidence="1">YqzN/YkzM domain-containing protein</fullName>
    </recommendedName>
</protein>
<comment type="caution">
    <text evidence="2">The sequence shown here is derived from an EMBL/GenBank/DDBJ whole genome shotgun (WGS) entry which is preliminary data.</text>
</comment>
<organism evidence="2 3">
    <name type="scientific">Paenibacillus thalictri</name>
    <dbReference type="NCBI Taxonomy" id="2527873"/>
    <lineage>
        <taxon>Bacteria</taxon>
        <taxon>Bacillati</taxon>
        <taxon>Bacillota</taxon>
        <taxon>Bacilli</taxon>
        <taxon>Bacillales</taxon>
        <taxon>Paenibacillaceae</taxon>
        <taxon>Paenibacillus</taxon>
    </lineage>
</organism>
<dbReference type="OrthoDB" id="2660541at2"/>
<dbReference type="Pfam" id="PF26160">
    <property type="entry name" value="YqzN_YkzM"/>
    <property type="match status" value="1"/>
</dbReference>
<name>A0A4Q9DGT0_9BACL</name>
<dbReference type="InterPro" id="IPR058869">
    <property type="entry name" value="YqzN_YkzM"/>
</dbReference>
<feature type="domain" description="YqzN/YkzM" evidence="1">
    <location>
        <begin position="8"/>
        <end position="59"/>
    </location>
</feature>
<proteinExistence type="predicted"/>
<reference evidence="2 3" key="1">
    <citation type="submission" date="2019-02" db="EMBL/GenBank/DDBJ databases">
        <title>Paenibacillus sp. nov., isolated from surface-sterilized tissue of Thalictrum simplex L.</title>
        <authorList>
            <person name="Tuo L."/>
        </authorList>
    </citation>
    <scope>NUCLEOTIDE SEQUENCE [LARGE SCALE GENOMIC DNA]</scope>
    <source>
        <strain evidence="2 3">N2SHLJ1</strain>
    </source>
</reference>
<accession>A0A4Q9DGT0</accession>
<keyword evidence="3" id="KW-1185">Reference proteome</keyword>